<feature type="transmembrane region" description="Helical" evidence="9">
    <location>
        <begin position="517"/>
        <end position="538"/>
    </location>
</feature>
<evidence type="ECO:0000256" key="2">
    <source>
        <dbReference type="ARBA" id="ARBA00009025"/>
    </source>
</evidence>
<accession>A0ABW0EFG3</accession>
<feature type="transmembrane region" description="Helical" evidence="9">
    <location>
        <begin position="6"/>
        <end position="26"/>
    </location>
</feature>
<dbReference type="EMBL" id="JBHSKT010000010">
    <property type="protein sequence ID" value="MFC5271951.1"/>
    <property type="molecule type" value="Genomic_DNA"/>
</dbReference>
<feature type="transmembrane region" description="Helical" evidence="9">
    <location>
        <begin position="356"/>
        <end position="377"/>
    </location>
</feature>
<feature type="transmembrane region" description="Helical" evidence="9">
    <location>
        <begin position="33"/>
        <end position="52"/>
    </location>
</feature>
<evidence type="ECO:0000256" key="8">
    <source>
        <dbReference type="RuleBase" id="RU000320"/>
    </source>
</evidence>
<dbReference type="RefSeq" id="WP_378018308.1">
    <property type="nucleotide sequence ID" value="NZ_JBHSKT010000010.1"/>
</dbReference>
<evidence type="ECO:0000259" key="11">
    <source>
        <dbReference type="Pfam" id="PF01059"/>
    </source>
</evidence>
<name>A0ABW0EFG3_9BACT</name>
<keyword evidence="4" id="KW-1278">Translocase</keyword>
<feature type="transmembrane region" description="Helical" evidence="9">
    <location>
        <begin position="118"/>
        <end position="137"/>
    </location>
</feature>
<feature type="transmembrane region" description="Helical" evidence="9">
    <location>
        <begin position="82"/>
        <end position="106"/>
    </location>
</feature>
<feature type="transmembrane region" description="Helical" evidence="9">
    <location>
        <begin position="143"/>
        <end position="160"/>
    </location>
</feature>
<comment type="caution">
    <text evidence="12">The sequence shown here is derived from an EMBL/GenBank/DDBJ whole genome shotgun (WGS) entry which is preliminary data.</text>
</comment>
<feature type="transmembrane region" description="Helical" evidence="9">
    <location>
        <begin position="469"/>
        <end position="487"/>
    </location>
</feature>
<keyword evidence="6" id="KW-0520">NAD</keyword>
<evidence type="ECO:0000256" key="9">
    <source>
        <dbReference type="SAM" id="Phobius"/>
    </source>
</evidence>
<feature type="domain" description="NADH:quinone oxidoreductase/Mrp antiporter transmembrane" evidence="10">
    <location>
        <begin position="136"/>
        <end position="463"/>
    </location>
</feature>
<feature type="transmembrane region" description="Helical" evidence="9">
    <location>
        <begin position="256"/>
        <end position="275"/>
    </location>
</feature>
<keyword evidence="3 8" id="KW-0812">Transmembrane</keyword>
<protein>
    <submittedName>
        <fullName evidence="12">NuoM family protein</fullName>
    </submittedName>
</protein>
<dbReference type="InterPro" id="IPR001750">
    <property type="entry name" value="ND/Mrp_TM"/>
</dbReference>
<dbReference type="Pfam" id="PF00361">
    <property type="entry name" value="Proton_antipo_M"/>
    <property type="match status" value="1"/>
</dbReference>
<evidence type="ECO:0000259" key="10">
    <source>
        <dbReference type="Pfam" id="PF00361"/>
    </source>
</evidence>
<feature type="transmembrane region" description="Helical" evidence="9">
    <location>
        <begin position="172"/>
        <end position="191"/>
    </location>
</feature>
<dbReference type="InterPro" id="IPR003918">
    <property type="entry name" value="NADH_UbQ_OxRdtase"/>
</dbReference>
<dbReference type="InterPro" id="IPR010227">
    <property type="entry name" value="NADH_Q_OxRdtase_chainM/4"/>
</dbReference>
<dbReference type="PRINTS" id="PR01437">
    <property type="entry name" value="NUOXDRDTASE4"/>
</dbReference>
<reference evidence="13" key="1">
    <citation type="journal article" date="2019" name="Int. J. Syst. Evol. Microbiol.">
        <title>The Global Catalogue of Microorganisms (GCM) 10K type strain sequencing project: providing services to taxonomists for standard genome sequencing and annotation.</title>
        <authorList>
            <consortium name="The Broad Institute Genomics Platform"/>
            <consortium name="The Broad Institute Genome Sequencing Center for Infectious Disease"/>
            <person name="Wu L."/>
            <person name="Ma J."/>
        </authorList>
    </citation>
    <scope>NUCLEOTIDE SEQUENCE [LARGE SCALE GENOMIC DNA]</scope>
    <source>
        <strain evidence="13">KACC 12602</strain>
    </source>
</reference>
<dbReference type="PANTHER" id="PTHR43507">
    <property type="entry name" value="NADH-UBIQUINONE OXIDOREDUCTASE CHAIN 4"/>
    <property type="match status" value="1"/>
</dbReference>
<comment type="similarity">
    <text evidence="2">Belongs to the complex I subunit 4 family.</text>
</comment>
<dbReference type="NCBIfam" id="TIGR01972">
    <property type="entry name" value="NDH_I_M"/>
    <property type="match status" value="1"/>
</dbReference>
<proteinExistence type="inferred from homology"/>
<dbReference type="PANTHER" id="PTHR43507:SF1">
    <property type="entry name" value="NADH-UBIQUINONE OXIDOREDUCTASE CHAIN 4"/>
    <property type="match status" value="1"/>
</dbReference>
<gene>
    <name evidence="12" type="ORF">ACFPIB_15140</name>
</gene>
<dbReference type="Proteomes" id="UP001596161">
    <property type="component" value="Unassembled WGS sequence"/>
</dbReference>
<evidence type="ECO:0000313" key="12">
    <source>
        <dbReference type="EMBL" id="MFC5271951.1"/>
    </source>
</evidence>
<evidence type="ECO:0000256" key="5">
    <source>
        <dbReference type="ARBA" id="ARBA00022989"/>
    </source>
</evidence>
<evidence type="ECO:0000256" key="1">
    <source>
        <dbReference type="ARBA" id="ARBA00004127"/>
    </source>
</evidence>
<feature type="transmembrane region" description="Helical" evidence="9">
    <location>
        <begin position="296"/>
        <end position="318"/>
    </location>
</feature>
<comment type="subcellular location">
    <subcellularLocation>
        <location evidence="1">Endomembrane system</location>
        <topology evidence="1">Multi-pass membrane protein</topology>
    </subcellularLocation>
    <subcellularLocation>
        <location evidence="8">Membrane</location>
        <topology evidence="8">Multi-pass membrane protein</topology>
    </subcellularLocation>
</comment>
<evidence type="ECO:0000256" key="3">
    <source>
        <dbReference type="ARBA" id="ARBA00022692"/>
    </source>
</evidence>
<keyword evidence="5 9" id="KW-1133">Transmembrane helix</keyword>
<organism evidence="12 13">
    <name type="scientific">Adhaeribacter terreus</name>
    <dbReference type="NCBI Taxonomy" id="529703"/>
    <lineage>
        <taxon>Bacteria</taxon>
        <taxon>Pseudomonadati</taxon>
        <taxon>Bacteroidota</taxon>
        <taxon>Cytophagia</taxon>
        <taxon>Cytophagales</taxon>
        <taxon>Hymenobacteraceae</taxon>
        <taxon>Adhaeribacter</taxon>
    </lineage>
</organism>
<keyword evidence="13" id="KW-1185">Reference proteome</keyword>
<keyword evidence="7 9" id="KW-0472">Membrane</keyword>
<feature type="transmembrane region" description="Helical" evidence="9">
    <location>
        <begin position="324"/>
        <end position="349"/>
    </location>
</feature>
<dbReference type="InterPro" id="IPR000260">
    <property type="entry name" value="NADH4_N"/>
</dbReference>
<evidence type="ECO:0000256" key="4">
    <source>
        <dbReference type="ARBA" id="ARBA00022967"/>
    </source>
</evidence>
<feature type="transmembrane region" description="Helical" evidence="9">
    <location>
        <begin position="383"/>
        <end position="405"/>
    </location>
</feature>
<evidence type="ECO:0000256" key="7">
    <source>
        <dbReference type="ARBA" id="ARBA00023136"/>
    </source>
</evidence>
<dbReference type="Pfam" id="PF01059">
    <property type="entry name" value="Oxidored_q5_N"/>
    <property type="match status" value="1"/>
</dbReference>
<sequence length="568" mass="62067">MDYLLSLLIFVPLLVAAIILAVPARYPKIIKSLTLGAALAEFGLSLFAWYSFKPTETAYQFVEKAEWFGLQLSKFGYFQVQYFLGVDGLSIAMVLLTGIVGVIGVLSSWNLESKNPKGYFALYLLLLASVMGCFLALDMFLFYLFFEFMLLPMYFLIGIWGGPRREYAAIKFFIYTLIGSLLILIVMIGLYTSVVDPVATAARAGLSANPNATQFLLQTGKIASENLVHTFSIPAMTEDANFIPGSMLHLLSGKEIWGYSARLLAFLVMFAGFAIKIPVVPVHTWLPDAHVEAPTPISVMLAAVLLKVGAYGLLRIAFPVFPEAAVYFSQFIAGLGVLSILYGAFCALAMSDLKKLIAYSSVSHMGFVLLGLASFTTEGVNGAIYQLFSHGLISAMLFLIVGVLYDRYHNRQISSFRGLASTMPAYTFLVVVAFFASLGLPGLSGFIAELLVLLGAFTSASANGLLSRWLAILAAFGILLGAAYYLWALQRMFFGKFWIQPDLTNGSNAKDLTAREYVMLVPLALLIFAFGIFPHLLLDKVSPAAARFVNAMLLEGKSNLPEMLNLLP</sequence>
<feature type="transmembrane region" description="Helical" evidence="9">
    <location>
        <begin position="426"/>
        <end position="457"/>
    </location>
</feature>
<evidence type="ECO:0000256" key="6">
    <source>
        <dbReference type="ARBA" id="ARBA00023027"/>
    </source>
</evidence>
<feature type="domain" description="NADH:ubiquinone oxidoreductase chain 4 N-terminal" evidence="11">
    <location>
        <begin position="72"/>
        <end position="131"/>
    </location>
</feature>
<evidence type="ECO:0000313" key="13">
    <source>
        <dbReference type="Proteomes" id="UP001596161"/>
    </source>
</evidence>